<name>A0AAP0KD55_9MAGN</name>
<dbReference type="Proteomes" id="UP001419268">
    <property type="component" value="Unassembled WGS sequence"/>
</dbReference>
<comment type="caution">
    <text evidence="1">The sequence shown here is derived from an EMBL/GenBank/DDBJ whole genome shotgun (WGS) entry which is preliminary data.</text>
</comment>
<dbReference type="EMBL" id="JBBNAG010000003">
    <property type="protein sequence ID" value="KAK9148982.1"/>
    <property type="molecule type" value="Genomic_DNA"/>
</dbReference>
<sequence length="55" mass="6090">MGHYALTCYNRMNPIYQPPPRPSFQASPVPHLVINSTTAPAFLLSSLWLSILSCS</sequence>
<evidence type="ECO:0000313" key="1">
    <source>
        <dbReference type="EMBL" id="KAK9148982.1"/>
    </source>
</evidence>
<proteinExistence type="predicted"/>
<gene>
    <name evidence="1" type="ORF">Scep_007739</name>
</gene>
<accession>A0AAP0KD55</accession>
<protein>
    <submittedName>
        <fullName evidence="1">Uncharacterized protein</fullName>
    </submittedName>
</protein>
<organism evidence="1 2">
    <name type="scientific">Stephania cephalantha</name>
    <dbReference type="NCBI Taxonomy" id="152367"/>
    <lineage>
        <taxon>Eukaryota</taxon>
        <taxon>Viridiplantae</taxon>
        <taxon>Streptophyta</taxon>
        <taxon>Embryophyta</taxon>
        <taxon>Tracheophyta</taxon>
        <taxon>Spermatophyta</taxon>
        <taxon>Magnoliopsida</taxon>
        <taxon>Ranunculales</taxon>
        <taxon>Menispermaceae</taxon>
        <taxon>Menispermoideae</taxon>
        <taxon>Cissampelideae</taxon>
        <taxon>Stephania</taxon>
    </lineage>
</organism>
<dbReference type="AlphaFoldDB" id="A0AAP0KD55"/>
<keyword evidence="2" id="KW-1185">Reference proteome</keyword>
<evidence type="ECO:0000313" key="2">
    <source>
        <dbReference type="Proteomes" id="UP001419268"/>
    </source>
</evidence>
<reference evidence="1 2" key="1">
    <citation type="submission" date="2024-01" db="EMBL/GenBank/DDBJ databases">
        <title>Genome assemblies of Stephania.</title>
        <authorList>
            <person name="Yang L."/>
        </authorList>
    </citation>
    <scope>NUCLEOTIDE SEQUENCE [LARGE SCALE GENOMIC DNA]</scope>
    <source>
        <strain evidence="1">JXDWG</strain>
        <tissue evidence="1">Leaf</tissue>
    </source>
</reference>